<reference evidence="1" key="1">
    <citation type="submission" date="2023-07" db="EMBL/GenBank/DDBJ databases">
        <title>draft genome sequence of fig (Ficus carica).</title>
        <authorList>
            <person name="Takahashi T."/>
            <person name="Nishimura K."/>
        </authorList>
    </citation>
    <scope>NUCLEOTIDE SEQUENCE</scope>
</reference>
<comment type="caution">
    <text evidence="1">The sequence shown here is derived from an EMBL/GenBank/DDBJ whole genome shotgun (WGS) entry which is preliminary data.</text>
</comment>
<evidence type="ECO:0000313" key="1">
    <source>
        <dbReference type="EMBL" id="GMN59687.1"/>
    </source>
</evidence>
<sequence>MVLRRLFVEASAVFEPSLRGLAEFAFREGVEWVCVKSNISRRARVATSDLQASGARNLLAGNLLAGSEISDL</sequence>
<protein>
    <submittedName>
        <fullName evidence="1">Uncharacterized protein</fullName>
    </submittedName>
</protein>
<proteinExistence type="predicted"/>
<accession>A0AA88DQC9</accession>
<gene>
    <name evidence="1" type="ORF">TIFTF001_028783</name>
</gene>
<dbReference type="EMBL" id="BTGU01000090">
    <property type="protein sequence ID" value="GMN59687.1"/>
    <property type="molecule type" value="Genomic_DNA"/>
</dbReference>
<keyword evidence="2" id="KW-1185">Reference proteome</keyword>
<organism evidence="1 2">
    <name type="scientific">Ficus carica</name>
    <name type="common">Common fig</name>
    <dbReference type="NCBI Taxonomy" id="3494"/>
    <lineage>
        <taxon>Eukaryota</taxon>
        <taxon>Viridiplantae</taxon>
        <taxon>Streptophyta</taxon>
        <taxon>Embryophyta</taxon>
        <taxon>Tracheophyta</taxon>
        <taxon>Spermatophyta</taxon>
        <taxon>Magnoliopsida</taxon>
        <taxon>eudicotyledons</taxon>
        <taxon>Gunneridae</taxon>
        <taxon>Pentapetalae</taxon>
        <taxon>rosids</taxon>
        <taxon>fabids</taxon>
        <taxon>Rosales</taxon>
        <taxon>Moraceae</taxon>
        <taxon>Ficeae</taxon>
        <taxon>Ficus</taxon>
    </lineage>
</organism>
<evidence type="ECO:0000313" key="2">
    <source>
        <dbReference type="Proteomes" id="UP001187192"/>
    </source>
</evidence>
<name>A0AA88DQC9_FICCA</name>
<dbReference type="AlphaFoldDB" id="A0AA88DQC9"/>
<dbReference type="Proteomes" id="UP001187192">
    <property type="component" value="Unassembled WGS sequence"/>
</dbReference>